<proteinExistence type="inferred from homology"/>
<comment type="cofactor">
    <cofactor evidence="1 6">
        <name>Zn(2+)</name>
        <dbReference type="ChEBI" id="CHEBI:29105"/>
    </cofactor>
</comment>
<dbReference type="SUPFAM" id="SSF50129">
    <property type="entry name" value="GroES-like"/>
    <property type="match status" value="1"/>
</dbReference>
<feature type="domain" description="Alcohol dehydrogenase-like C-terminal" evidence="7">
    <location>
        <begin position="193"/>
        <end position="292"/>
    </location>
</feature>
<feature type="domain" description="Alcohol dehydrogenase-like N-terminal" evidence="8">
    <location>
        <begin position="25"/>
        <end position="129"/>
    </location>
</feature>
<reference evidence="9 12" key="3">
    <citation type="journal article" date="2019" name="Nat. Med.">
        <title>A library of human gut bacterial isolates paired with longitudinal multiomics data enables mechanistic microbiome research.</title>
        <authorList>
            <person name="Poyet M."/>
            <person name="Groussin M."/>
            <person name="Gibbons S.M."/>
            <person name="Avila-Pacheco J."/>
            <person name="Jiang X."/>
            <person name="Kearney S.M."/>
            <person name="Perrotta A.R."/>
            <person name="Berdy B."/>
            <person name="Zhao S."/>
            <person name="Lieberman T.D."/>
            <person name="Swanson P.K."/>
            <person name="Smith M."/>
            <person name="Roesemann S."/>
            <person name="Alexander J.E."/>
            <person name="Rich S.A."/>
            <person name="Livny J."/>
            <person name="Vlamakis H."/>
            <person name="Clish C."/>
            <person name="Bullock K."/>
            <person name="Deik A."/>
            <person name="Scott J."/>
            <person name="Pierce K.A."/>
            <person name="Xavier R.J."/>
            <person name="Alm E.J."/>
        </authorList>
    </citation>
    <scope>NUCLEOTIDE SEQUENCE [LARGE SCALE GENOMIC DNA]</scope>
    <source>
        <strain evidence="9 12">BIOML-A2</strain>
    </source>
</reference>
<dbReference type="InterPro" id="IPR034710">
    <property type="entry name" value="TarJ"/>
</dbReference>
<feature type="binding site" evidence="6">
    <location>
        <position position="64"/>
    </location>
    <ligand>
        <name>Zn(2+)</name>
        <dbReference type="ChEBI" id="CHEBI:29105"/>
        <note>catalytic</note>
    </ligand>
</feature>
<feature type="binding site" evidence="6">
    <location>
        <position position="37"/>
    </location>
    <ligand>
        <name>Zn(2+)</name>
        <dbReference type="ChEBI" id="CHEBI:29105"/>
        <note>catalytic</note>
    </ligand>
</feature>
<evidence type="ECO:0000256" key="6">
    <source>
        <dbReference type="HAMAP-Rule" id="MF_02069"/>
    </source>
</evidence>
<comment type="function">
    <text evidence="6">Catalyzes the NADPH dependent reduction of D-ribulose 5-phosphate to D-ribitol 5-phosphate.</text>
</comment>
<evidence type="ECO:0000256" key="4">
    <source>
        <dbReference type="ARBA" id="ARBA00022833"/>
    </source>
</evidence>
<dbReference type="Proteomes" id="UP000184089">
    <property type="component" value="Unassembled WGS sequence"/>
</dbReference>
<sequence>MINHIYQLVSPGVFSIEYASTDLADKVILRPQFMALCHADQRYFLGQRSQDVLRKKLPMALIHECCGRVLQDPTGTFAPGARVVAIPNSPQSPDPIISENYRRDSRFLSSGYDGFMREYIDLPADRLVSCDGVPDHIAAITEFVSVTVQAARRFDRLAHARRDRVGIWGDGSMAFVLACTLRSLFPQIELHVVGKNAHKLSMFSFVGATHFADDLPQGFSVDHAFECAGGEGSYYAIDDIIRTIEPQGTVILLGVSENKVAINTRDVLEKGLTLAGSSRSGREDFVEAIRLMGDPAVQNRLNRIISIDDPVCQMGDIERVFRTDLNTPFKTVFEWRM</sequence>
<reference evidence="11" key="1">
    <citation type="submission" date="2016-11" db="EMBL/GenBank/DDBJ databases">
        <authorList>
            <person name="Jaros S."/>
            <person name="Januszkiewicz K."/>
            <person name="Wedrychowicz H."/>
        </authorList>
    </citation>
    <scope>NUCLEOTIDE SEQUENCE [LARGE SCALE GENOMIC DNA]</scope>
    <source>
        <strain evidence="11">DSM 4029</strain>
    </source>
</reference>
<keyword evidence="4 6" id="KW-0862">Zinc</keyword>
<dbReference type="InterPro" id="IPR013154">
    <property type="entry name" value="ADH-like_N"/>
</dbReference>
<evidence type="ECO:0000313" key="9">
    <source>
        <dbReference type="EMBL" id="MZL70661.1"/>
    </source>
</evidence>
<dbReference type="HAMAP" id="MF_02069">
    <property type="entry name" value="TarJ"/>
    <property type="match status" value="1"/>
</dbReference>
<comment type="similarity">
    <text evidence="2 6">Belongs to the zinc-containing alcohol dehydrogenase family.</text>
</comment>
<dbReference type="EMBL" id="FQVY01000002">
    <property type="protein sequence ID" value="SHG05163.1"/>
    <property type="molecule type" value="Genomic_DNA"/>
</dbReference>
<evidence type="ECO:0000313" key="10">
    <source>
        <dbReference type="EMBL" id="SHG05163.1"/>
    </source>
</evidence>
<dbReference type="EC" id="1.1.1.405" evidence="6"/>
<gene>
    <name evidence="9" type="ORF">GT747_12965</name>
    <name evidence="10" type="ORF">SAMN05444424_1286</name>
</gene>
<evidence type="ECO:0000259" key="7">
    <source>
        <dbReference type="Pfam" id="PF00107"/>
    </source>
</evidence>
<dbReference type="PANTHER" id="PTHR43350">
    <property type="entry name" value="NAD-DEPENDENT ALCOHOL DEHYDROGENASE"/>
    <property type="match status" value="1"/>
</dbReference>
<dbReference type="EMBL" id="WWVX01000009">
    <property type="protein sequence ID" value="MZL70661.1"/>
    <property type="molecule type" value="Genomic_DNA"/>
</dbReference>
<dbReference type="Pfam" id="PF08240">
    <property type="entry name" value="ADH_N"/>
    <property type="match status" value="1"/>
</dbReference>
<evidence type="ECO:0000259" key="8">
    <source>
        <dbReference type="Pfam" id="PF08240"/>
    </source>
</evidence>
<feature type="binding site" evidence="6">
    <location>
        <position position="142"/>
    </location>
    <ligand>
        <name>Zn(2+)</name>
        <dbReference type="ChEBI" id="CHEBI:29105"/>
        <note>catalytic</note>
    </ligand>
</feature>
<keyword evidence="5 6" id="KW-0560">Oxidoreductase</keyword>
<keyword evidence="6" id="KW-0521">NADP</keyword>
<feature type="binding site" evidence="6">
    <location>
        <position position="63"/>
    </location>
    <ligand>
        <name>Zn(2+)</name>
        <dbReference type="ChEBI" id="CHEBI:29105"/>
        <note>catalytic</note>
    </ligand>
</feature>
<accession>A0AAQ1MCX0</accession>
<dbReference type="Pfam" id="PF00107">
    <property type="entry name" value="ADH_zinc_N"/>
    <property type="match status" value="1"/>
</dbReference>
<evidence type="ECO:0000313" key="12">
    <source>
        <dbReference type="Proteomes" id="UP000474718"/>
    </source>
</evidence>
<dbReference type="Gene3D" id="3.90.180.10">
    <property type="entry name" value="Medium-chain alcohol dehydrogenases, catalytic domain"/>
    <property type="match status" value="1"/>
</dbReference>
<keyword evidence="3 6" id="KW-0479">Metal-binding</keyword>
<dbReference type="InterPro" id="IPR013149">
    <property type="entry name" value="ADH-like_C"/>
</dbReference>
<evidence type="ECO:0000313" key="11">
    <source>
        <dbReference type="Proteomes" id="UP000184089"/>
    </source>
</evidence>
<comment type="caution">
    <text evidence="10">The sequence shown here is derived from an EMBL/GenBank/DDBJ whole genome shotgun (WGS) entry which is preliminary data.</text>
</comment>
<evidence type="ECO:0000256" key="5">
    <source>
        <dbReference type="ARBA" id="ARBA00023002"/>
    </source>
</evidence>
<dbReference type="InterPro" id="IPR011032">
    <property type="entry name" value="GroES-like_sf"/>
</dbReference>
<dbReference type="Proteomes" id="UP000474718">
    <property type="component" value="Unassembled WGS sequence"/>
</dbReference>
<dbReference type="GO" id="GO:0050256">
    <property type="term" value="F:ribitol-5-phosphate 2-dehydrogenase [NAD(P)+] activity"/>
    <property type="evidence" value="ECO:0007669"/>
    <property type="project" value="UniProtKB-UniRule"/>
</dbReference>
<dbReference type="InterPro" id="IPR036291">
    <property type="entry name" value="NAD(P)-bd_dom_sf"/>
</dbReference>
<dbReference type="AlphaFoldDB" id="A0AAQ1MCX0"/>
<dbReference type="RefSeq" id="WP_021659727.1">
    <property type="nucleotide sequence ID" value="NZ_FQVY01000002.1"/>
</dbReference>
<reference evidence="10" key="2">
    <citation type="submission" date="2016-11" db="EMBL/GenBank/DDBJ databases">
        <authorList>
            <person name="Varghese N."/>
            <person name="Submissions S."/>
        </authorList>
    </citation>
    <scope>NUCLEOTIDE SEQUENCE</scope>
    <source>
        <strain evidence="10">DSM 4029</strain>
    </source>
</reference>
<dbReference type="PANTHER" id="PTHR43350:SF19">
    <property type="entry name" value="D-GULOSIDE 3-DEHYDROGENASE"/>
    <property type="match status" value="1"/>
</dbReference>
<dbReference type="SUPFAM" id="SSF51735">
    <property type="entry name" value="NAD(P)-binding Rossmann-fold domains"/>
    <property type="match status" value="1"/>
</dbReference>
<dbReference type="Gene3D" id="3.40.50.720">
    <property type="entry name" value="NAD(P)-binding Rossmann-like Domain"/>
    <property type="match status" value="1"/>
</dbReference>
<evidence type="ECO:0000256" key="3">
    <source>
        <dbReference type="ARBA" id="ARBA00022723"/>
    </source>
</evidence>
<protein>
    <recommendedName>
        <fullName evidence="6">Ribulose-5-phosphate reductase</fullName>
        <shortName evidence="6">Ribulose-5-P reductase</shortName>
        <ecNumber evidence="6">1.1.1.405</ecNumber>
    </recommendedName>
    <alternativeName>
        <fullName evidence="6">Ribitol-5-phosphate dehydrogenase</fullName>
    </alternativeName>
</protein>
<comment type="catalytic activity">
    <reaction evidence="6">
        <text>D-ribitol 5-phosphate + NADP(+) = D-ribulose 5-phosphate + NADPH + H(+)</text>
        <dbReference type="Rhea" id="RHEA:19921"/>
        <dbReference type="ChEBI" id="CHEBI:15378"/>
        <dbReference type="ChEBI" id="CHEBI:57695"/>
        <dbReference type="ChEBI" id="CHEBI:57783"/>
        <dbReference type="ChEBI" id="CHEBI:58121"/>
        <dbReference type="ChEBI" id="CHEBI:58349"/>
        <dbReference type="EC" id="1.1.1.405"/>
    </reaction>
</comment>
<evidence type="ECO:0000256" key="1">
    <source>
        <dbReference type="ARBA" id="ARBA00001947"/>
    </source>
</evidence>
<name>A0AAQ1MCX0_9FIRM</name>
<keyword evidence="12" id="KW-1185">Reference proteome</keyword>
<evidence type="ECO:0000256" key="2">
    <source>
        <dbReference type="ARBA" id="ARBA00008072"/>
    </source>
</evidence>
<organism evidence="10 11">
    <name type="scientific">Bittarella massiliensis</name>
    <name type="common">ex Durand et al. 2017</name>
    <dbReference type="NCBI Taxonomy" id="1720313"/>
    <lineage>
        <taxon>Bacteria</taxon>
        <taxon>Bacillati</taxon>
        <taxon>Bacillota</taxon>
        <taxon>Clostridia</taxon>
        <taxon>Eubacteriales</taxon>
        <taxon>Oscillospiraceae</taxon>
        <taxon>Bittarella (ex Durand et al. 2017)</taxon>
    </lineage>
</organism>
<dbReference type="GO" id="GO:0008270">
    <property type="term" value="F:zinc ion binding"/>
    <property type="evidence" value="ECO:0007669"/>
    <property type="project" value="UniProtKB-UniRule"/>
</dbReference>